<dbReference type="AlphaFoldDB" id="A0A6A5K2T3"/>
<protein>
    <submittedName>
        <fullName evidence="2">Uncharacterized protein</fullName>
    </submittedName>
</protein>
<proteinExistence type="predicted"/>
<gene>
    <name evidence="2" type="ORF">BDW02DRAFT_605136</name>
</gene>
<reference evidence="2" key="1">
    <citation type="submission" date="2020-01" db="EMBL/GenBank/DDBJ databases">
        <authorList>
            <consortium name="DOE Joint Genome Institute"/>
            <person name="Haridas S."/>
            <person name="Albert R."/>
            <person name="Binder M."/>
            <person name="Bloem J."/>
            <person name="Labutti K."/>
            <person name="Salamov A."/>
            <person name="Andreopoulos B."/>
            <person name="Baker S.E."/>
            <person name="Barry K."/>
            <person name="Bills G."/>
            <person name="Bluhm B.H."/>
            <person name="Cannon C."/>
            <person name="Castanera R."/>
            <person name="Culley D.E."/>
            <person name="Daum C."/>
            <person name="Ezra D."/>
            <person name="Gonzalez J.B."/>
            <person name="Henrissat B."/>
            <person name="Kuo A."/>
            <person name="Liang C."/>
            <person name="Lipzen A."/>
            <person name="Lutzoni F."/>
            <person name="Magnuson J."/>
            <person name="Mondo S."/>
            <person name="Nolan M."/>
            <person name="Ohm R."/>
            <person name="Pangilinan J."/>
            <person name="Park H.-J."/>
            <person name="Ramirez L."/>
            <person name="Alfaro M."/>
            <person name="Sun H."/>
            <person name="Tritt A."/>
            <person name="Yoshinaga Y."/>
            <person name="Zwiers L.-H."/>
            <person name="Turgeon B.G."/>
            <person name="Goodwin S.B."/>
            <person name="Spatafora J.W."/>
            <person name="Crous P.W."/>
            <person name="Grigoriev I.V."/>
        </authorList>
    </citation>
    <scope>NUCLEOTIDE SEQUENCE</scope>
    <source>
        <strain evidence="2">P77</strain>
    </source>
</reference>
<dbReference type="Proteomes" id="UP000800040">
    <property type="component" value="Unassembled WGS sequence"/>
</dbReference>
<sequence>MLSKLSAIRGSKLGSGSPSSTALDAAVAISEASTGATIASSGIESRNCVSKSTPWLAASIARRGDVGGVSRCVSSSITIS</sequence>
<evidence type="ECO:0000256" key="1">
    <source>
        <dbReference type="SAM" id="MobiDB-lite"/>
    </source>
</evidence>
<name>A0A6A5K2T3_9PLEO</name>
<accession>A0A6A5K2T3</accession>
<dbReference type="EMBL" id="ML975349">
    <property type="protein sequence ID" value="KAF1831975.1"/>
    <property type="molecule type" value="Genomic_DNA"/>
</dbReference>
<evidence type="ECO:0000313" key="2">
    <source>
        <dbReference type="EMBL" id="KAF1831975.1"/>
    </source>
</evidence>
<evidence type="ECO:0000313" key="3">
    <source>
        <dbReference type="Proteomes" id="UP000800040"/>
    </source>
</evidence>
<feature type="region of interest" description="Disordered" evidence="1">
    <location>
        <begin position="1"/>
        <end position="20"/>
    </location>
</feature>
<keyword evidence="3" id="KW-1185">Reference proteome</keyword>
<organism evidence="2 3">
    <name type="scientific">Decorospora gaudefroyi</name>
    <dbReference type="NCBI Taxonomy" id="184978"/>
    <lineage>
        <taxon>Eukaryota</taxon>
        <taxon>Fungi</taxon>
        <taxon>Dikarya</taxon>
        <taxon>Ascomycota</taxon>
        <taxon>Pezizomycotina</taxon>
        <taxon>Dothideomycetes</taxon>
        <taxon>Pleosporomycetidae</taxon>
        <taxon>Pleosporales</taxon>
        <taxon>Pleosporineae</taxon>
        <taxon>Pleosporaceae</taxon>
        <taxon>Decorospora</taxon>
    </lineage>
</organism>